<keyword evidence="1" id="KW-0812">Transmembrane</keyword>
<gene>
    <name evidence="2" type="ORF">CWD77_06715</name>
</gene>
<feature type="transmembrane region" description="Helical" evidence="1">
    <location>
        <begin position="7"/>
        <end position="25"/>
    </location>
</feature>
<sequence>MKNWHWIILGILFLVTLVFEFTFLADYDSHWWNSIPAFYAIFGFVSCIVIIYFAKFIAKNIVNRDINYYD</sequence>
<evidence type="ECO:0000313" key="3">
    <source>
        <dbReference type="Proteomes" id="UP000233398"/>
    </source>
</evidence>
<dbReference type="EMBL" id="PISP01000001">
    <property type="protein sequence ID" value="PKD45140.1"/>
    <property type="molecule type" value="Genomic_DNA"/>
</dbReference>
<keyword evidence="3" id="KW-1185">Reference proteome</keyword>
<evidence type="ECO:0000256" key="1">
    <source>
        <dbReference type="SAM" id="Phobius"/>
    </source>
</evidence>
<name>A0A2N0VLS0_9BACT</name>
<dbReference type="Proteomes" id="UP000233398">
    <property type="component" value="Unassembled WGS sequence"/>
</dbReference>
<keyword evidence="1" id="KW-1133">Transmembrane helix</keyword>
<reference evidence="2 3" key="1">
    <citation type="submission" date="2017-11" db="EMBL/GenBank/DDBJ databases">
        <title>Rhodohalobacter 15182 sp. nov., isolated from a salt lake.</title>
        <authorList>
            <person name="Han S."/>
        </authorList>
    </citation>
    <scope>NUCLEOTIDE SEQUENCE [LARGE SCALE GENOMIC DNA]</scope>
    <source>
        <strain evidence="2 3">15182</strain>
    </source>
</reference>
<protein>
    <submittedName>
        <fullName evidence="2">Uncharacterized protein</fullName>
    </submittedName>
</protein>
<feature type="transmembrane region" description="Helical" evidence="1">
    <location>
        <begin position="37"/>
        <end position="58"/>
    </location>
</feature>
<dbReference type="OrthoDB" id="1525247at2"/>
<proteinExistence type="predicted"/>
<dbReference type="RefSeq" id="WP_101072626.1">
    <property type="nucleotide sequence ID" value="NZ_PISP01000001.1"/>
</dbReference>
<dbReference type="AlphaFoldDB" id="A0A2N0VLS0"/>
<accession>A0A2N0VLS0</accession>
<keyword evidence="1" id="KW-0472">Membrane</keyword>
<evidence type="ECO:0000313" key="2">
    <source>
        <dbReference type="EMBL" id="PKD45140.1"/>
    </source>
</evidence>
<organism evidence="2 3">
    <name type="scientific">Rhodohalobacter barkolensis</name>
    <dbReference type="NCBI Taxonomy" id="2053187"/>
    <lineage>
        <taxon>Bacteria</taxon>
        <taxon>Pseudomonadati</taxon>
        <taxon>Balneolota</taxon>
        <taxon>Balneolia</taxon>
        <taxon>Balneolales</taxon>
        <taxon>Balneolaceae</taxon>
        <taxon>Rhodohalobacter</taxon>
    </lineage>
</organism>
<comment type="caution">
    <text evidence="2">The sequence shown here is derived from an EMBL/GenBank/DDBJ whole genome shotgun (WGS) entry which is preliminary data.</text>
</comment>